<proteinExistence type="predicted"/>
<dbReference type="InterPro" id="IPR056823">
    <property type="entry name" value="TEN-like_YD-shell"/>
</dbReference>
<keyword evidence="1" id="KW-0677">Repeat</keyword>
<evidence type="ECO:0000313" key="5">
    <source>
        <dbReference type="EMBL" id="MEY2182003.1"/>
    </source>
</evidence>
<sequence length="311" mass="33249">MTIEKGHTMKISQRVIRSLCLFGLWLGLGLQAHAQTDTVTYVYTDPQGTPLVEADASGNVIARYDYTPYGSSVASLGSPPDGPGYTGHVNDPETGLVYMQARYYQSIGRFLSPDPVGPSPGNIYSFNRYAYVNNNPINRTDPDGRCADGVTCDQMVQSYGKWANDHPQEADKIGGTVGVTGVGIMLTASGLGELVGAVKTIILIDKVTSQTGEKVVTNLAKNAIKDDVKGNVRQIVKSGGNKQFRSDTASAMKGAAVKAVETERGTVQVGTHSDGSTVSARSFSTSDRPTIQVNQPNTSTTTKVRYEENDQ</sequence>
<dbReference type="Pfam" id="PF25023">
    <property type="entry name" value="TEN_YD-shell"/>
    <property type="match status" value="1"/>
</dbReference>
<dbReference type="InterPro" id="IPR022385">
    <property type="entry name" value="Rhs_assc_core"/>
</dbReference>
<dbReference type="EMBL" id="JBGBPY010000001">
    <property type="protein sequence ID" value="MEY2182003.1"/>
    <property type="molecule type" value="Genomic_DNA"/>
</dbReference>
<feature type="chain" id="PRO_5046750764" evidence="3">
    <location>
        <begin position="35"/>
        <end position="311"/>
    </location>
</feature>
<dbReference type="PANTHER" id="PTHR32305:SF15">
    <property type="entry name" value="PROTEIN RHSA-RELATED"/>
    <property type="match status" value="1"/>
</dbReference>
<comment type="caution">
    <text evidence="5">The sequence shown here is derived from an EMBL/GenBank/DDBJ whole genome shotgun (WGS) entry which is preliminary data.</text>
</comment>
<dbReference type="InterPro" id="IPR050708">
    <property type="entry name" value="T6SS_VgrG/RHS"/>
</dbReference>
<name>A0ABV4ARS9_9GAMM</name>
<feature type="signal peptide" evidence="3">
    <location>
        <begin position="1"/>
        <end position="34"/>
    </location>
</feature>
<dbReference type="Proteomes" id="UP001562159">
    <property type="component" value="Unassembled WGS sequence"/>
</dbReference>
<reference evidence="5 6" key="1">
    <citation type="submission" date="2024-07" db="EMBL/GenBank/DDBJ databases">
        <title>Molecular mechanisms and environmental adaptations of flagellar loss and biofilm growth of Rhodanobacter under environmental stress.</title>
        <authorList>
            <person name="Chen M."/>
        </authorList>
    </citation>
    <scope>NUCLEOTIDE SEQUENCE [LARGE SCALE GENOMIC DNA]</scope>
    <source>
        <strain evidence="5 6">RS22</strain>
    </source>
</reference>
<dbReference type="Gene3D" id="2.180.10.10">
    <property type="entry name" value="RHS repeat-associated core"/>
    <property type="match status" value="1"/>
</dbReference>
<dbReference type="PANTHER" id="PTHR32305">
    <property type="match status" value="1"/>
</dbReference>
<protein>
    <submittedName>
        <fullName evidence="5">RHS repeat-associated core domain-containing protein</fullName>
    </submittedName>
</protein>
<accession>A0ABV4ARS9</accession>
<evidence type="ECO:0000259" key="4">
    <source>
        <dbReference type="Pfam" id="PF25023"/>
    </source>
</evidence>
<feature type="region of interest" description="Disordered" evidence="2">
    <location>
        <begin position="265"/>
        <end position="311"/>
    </location>
</feature>
<keyword evidence="3" id="KW-0732">Signal</keyword>
<evidence type="ECO:0000256" key="3">
    <source>
        <dbReference type="SAM" id="SignalP"/>
    </source>
</evidence>
<feature type="domain" description="Teneurin-like YD-shell" evidence="4">
    <location>
        <begin position="38"/>
        <end position="137"/>
    </location>
</feature>
<organism evidence="5 6">
    <name type="scientific">Rhodanobacter humi</name>
    <dbReference type="NCBI Taxonomy" id="1888173"/>
    <lineage>
        <taxon>Bacteria</taxon>
        <taxon>Pseudomonadati</taxon>
        <taxon>Pseudomonadota</taxon>
        <taxon>Gammaproteobacteria</taxon>
        <taxon>Lysobacterales</taxon>
        <taxon>Rhodanobacteraceae</taxon>
        <taxon>Rhodanobacter</taxon>
    </lineage>
</organism>
<keyword evidence="6" id="KW-1185">Reference proteome</keyword>
<evidence type="ECO:0000313" key="6">
    <source>
        <dbReference type="Proteomes" id="UP001562159"/>
    </source>
</evidence>
<gene>
    <name evidence="5" type="ORF">AB7878_06200</name>
</gene>
<dbReference type="NCBIfam" id="TIGR03696">
    <property type="entry name" value="Rhs_assc_core"/>
    <property type="match status" value="1"/>
</dbReference>
<evidence type="ECO:0000256" key="2">
    <source>
        <dbReference type="SAM" id="MobiDB-lite"/>
    </source>
</evidence>
<feature type="compositionally biased region" description="Polar residues" evidence="2">
    <location>
        <begin position="268"/>
        <end position="303"/>
    </location>
</feature>
<evidence type="ECO:0000256" key="1">
    <source>
        <dbReference type="ARBA" id="ARBA00022737"/>
    </source>
</evidence>